<dbReference type="UniPathway" id="UPA00232"/>
<comment type="similarity">
    <text evidence="5">Belongs to the methyltransferase superfamily. UbiG/COQ3 family.</text>
</comment>
<feature type="binding site" evidence="5">
    <location>
        <position position="62"/>
    </location>
    <ligand>
        <name>S-adenosyl-L-methionine</name>
        <dbReference type="ChEBI" id="CHEBI:59789"/>
    </ligand>
</feature>
<dbReference type="FunFam" id="3.40.50.150:FF:000028">
    <property type="entry name" value="Ubiquinone biosynthesis O-methyltransferase"/>
    <property type="match status" value="1"/>
</dbReference>
<dbReference type="AlphaFoldDB" id="A0A395JM56"/>
<reference evidence="6 7" key="1">
    <citation type="submission" date="2018-06" db="EMBL/GenBank/DDBJ databases">
        <title>Genomic Encyclopedia of Type Strains, Phase IV (KMG-IV): sequencing the most valuable type-strain genomes for metagenomic binning, comparative biology and taxonomic classification.</title>
        <authorList>
            <person name="Goeker M."/>
        </authorList>
    </citation>
    <scope>NUCLEOTIDE SEQUENCE [LARGE SCALE GENOMIC DNA]</scope>
    <source>
        <strain evidence="6 7">DSM 24032</strain>
    </source>
</reference>
<dbReference type="Pfam" id="PF13489">
    <property type="entry name" value="Methyltransf_23"/>
    <property type="match status" value="1"/>
</dbReference>
<dbReference type="EC" id="2.1.1.222" evidence="5"/>
<dbReference type="NCBIfam" id="TIGR01983">
    <property type="entry name" value="UbiG"/>
    <property type="match status" value="1"/>
</dbReference>
<keyword evidence="3 5" id="KW-0831">Ubiquinone biosynthesis</keyword>
<dbReference type="CDD" id="cd02440">
    <property type="entry name" value="AdoMet_MTases"/>
    <property type="match status" value="1"/>
</dbReference>
<dbReference type="GO" id="GO:0010420">
    <property type="term" value="F:polyprenyldihydroxybenzoate methyltransferase activity"/>
    <property type="evidence" value="ECO:0007669"/>
    <property type="project" value="InterPro"/>
</dbReference>
<accession>A0A395JM56</accession>
<feature type="binding site" evidence="5">
    <location>
        <position position="127"/>
    </location>
    <ligand>
        <name>S-adenosyl-L-methionine</name>
        <dbReference type="ChEBI" id="CHEBI:59789"/>
    </ligand>
</feature>
<sequence>MNNKTKAHENVDASEIKKFEDLASRWWDPESEFAPLHAINPLRTEYINLHSPVKGLKVLDVGCGGGLVSEAMAAFGAEVTGIDMGEAPLSVAKLHLLESGQQVEYLKITTEELAEQRPAQYDVVTCLEMLEHVPDPSSVIAACAKLVKPGGDVYFSTINRNAKAWLMAIVGAEYILNLLPKGTHEYDKLIKPSELSDYARHAGLDLQRMIGLHYNPITKHYKLAPGVDVNYMIHTQKRA</sequence>
<evidence type="ECO:0000256" key="2">
    <source>
        <dbReference type="ARBA" id="ARBA00022679"/>
    </source>
</evidence>
<keyword evidence="4 5" id="KW-0949">S-adenosyl-L-methionine</keyword>
<evidence type="ECO:0000256" key="3">
    <source>
        <dbReference type="ARBA" id="ARBA00022688"/>
    </source>
</evidence>
<dbReference type="EMBL" id="QNRT01000002">
    <property type="protein sequence ID" value="RBP51505.1"/>
    <property type="molecule type" value="Genomic_DNA"/>
</dbReference>
<proteinExistence type="inferred from homology"/>
<dbReference type="EC" id="2.1.1.64" evidence="5"/>
<comment type="function">
    <text evidence="5">O-methyltransferase that catalyzes the 2 O-methylation steps in the ubiquinone biosynthetic pathway.</text>
</comment>
<dbReference type="GO" id="GO:0061542">
    <property type="term" value="F:3-demethylubiquinol 3-O-methyltransferase activity"/>
    <property type="evidence" value="ECO:0007669"/>
    <property type="project" value="UniProtKB-UniRule"/>
</dbReference>
<keyword evidence="2 5" id="KW-0808">Transferase</keyword>
<dbReference type="PANTHER" id="PTHR43464">
    <property type="entry name" value="METHYLTRANSFERASE"/>
    <property type="match status" value="1"/>
</dbReference>
<comment type="pathway">
    <text evidence="5">Cofactor biosynthesis; ubiquinone biosynthesis.</text>
</comment>
<comment type="catalytic activity">
    <reaction evidence="5">
        <text>a 3-(all-trans-polyprenyl)benzene-1,2-diol + S-adenosyl-L-methionine = a 2-methoxy-6-(all-trans-polyprenyl)phenol + S-adenosyl-L-homocysteine + H(+)</text>
        <dbReference type="Rhea" id="RHEA:31411"/>
        <dbReference type="Rhea" id="RHEA-COMP:9550"/>
        <dbReference type="Rhea" id="RHEA-COMP:9551"/>
        <dbReference type="ChEBI" id="CHEBI:15378"/>
        <dbReference type="ChEBI" id="CHEBI:57856"/>
        <dbReference type="ChEBI" id="CHEBI:59789"/>
        <dbReference type="ChEBI" id="CHEBI:62729"/>
        <dbReference type="ChEBI" id="CHEBI:62731"/>
        <dbReference type="EC" id="2.1.1.222"/>
    </reaction>
</comment>
<keyword evidence="7" id="KW-1185">Reference proteome</keyword>
<gene>
    <name evidence="5" type="primary">ubiG</name>
    <name evidence="6" type="ORF">DFR28_102935</name>
</gene>
<evidence type="ECO:0000313" key="6">
    <source>
        <dbReference type="EMBL" id="RBP51505.1"/>
    </source>
</evidence>
<dbReference type="InParanoid" id="A0A395JM56"/>
<dbReference type="GO" id="GO:0102208">
    <property type="term" value="F:2-polyprenyl-6-hydroxyphenol methylase activity"/>
    <property type="evidence" value="ECO:0007669"/>
    <property type="project" value="UniProtKB-EC"/>
</dbReference>
<protein>
    <recommendedName>
        <fullName evidence="5">Ubiquinone biosynthesis O-methyltransferase</fullName>
    </recommendedName>
    <alternativeName>
        <fullName evidence="5">2-polyprenyl-6-hydroxyphenol methylase</fullName>
        <ecNumber evidence="5">2.1.1.222</ecNumber>
    </alternativeName>
    <alternativeName>
        <fullName evidence="5">3-demethylubiquinone 3-O-methyltransferase</fullName>
        <ecNumber evidence="5">2.1.1.64</ecNumber>
    </alternativeName>
</protein>
<dbReference type="Gene3D" id="3.40.50.150">
    <property type="entry name" value="Vaccinia Virus protein VP39"/>
    <property type="match status" value="1"/>
</dbReference>
<dbReference type="FunCoup" id="A0A395JM56">
    <property type="interactions" value="448"/>
</dbReference>
<dbReference type="PANTHER" id="PTHR43464:SF19">
    <property type="entry name" value="UBIQUINONE BIOSYNTHESIS O-METHYLTRANSFERASE, MITOCHONDRIAL"/>
    <property type="match status" value="1"/>
</dbReference>
<keyword evidence="1 5" id="KW-0489">Methyltransferase</keyword>
<dbReference type="Proteomes" id="UP000253083">
    <property type="component" value="Unassembled WGS sequence"/>
</dbReference>
<dbReference type="RefSeq" id="WP_113954267.1">
    <property type="nucleotide sequence ID" value="NZ_QNRT01000002.1"/>
</dbReference>
<keyword evidence="6" id="KW-0830">Ubiquinone</keyword>
<organism evidence="6 7">
    <name type="scientific">Arenicella xantha</name>
    <dbReference type="NCBI Taxonomy" id="644221"/>
    <lineage>
        <taxon>Bacteria</taxon>
        <taxon>Pseudomonadati</taxon>
        <taxon>Pseudomonadota</taxon>
        <taxon>Gammaproteobacteria</taxon>
        <taxon>Arenicellales</taxon>
        <taxon>Arenicellaceae</taxon>
        <taxon>Arenicella</taxon>
    </lineage>
</organism>
<feature type="binding site" evidence="5">
    <location>
        <position position="83"/>
    </location>
    <ligand>
        <name>S-adenosyl-L-methionine</name>
        <dbReference type="ChEBI" id="CHEBI:59789"/>
    </ligand>
</feature>
<dbReference type="SUPFAM" id="SSF53335">
    <property type="entry name" value="S-adenosyl-L-methionine-dependent methyltransferases"/>
    <property type="match status" value="1"/>
</dbReference>
<dbReference type="GO" id="GO:0032259">
    <property type="term" value="P:methylation"/>
    <property type="evidence" value="ECO:0007669"/>
    <property type="project" value="UniProtKB-KW"/>
</dbReference>
<name>A0A395JM56_9GAMM</name>
<evidence type="ECO:0000256" key="4">
    <source>
        <dbReference type="ARBA" id="ARBA00022691"/>
    </source>
</evidence>
<dbReference type="InterPro" id="IPR029063">
    <property type="entry name" value="SAM-dependent_MTases_sf"/>
</dbReference>
<evidence type="ECO:0000256" key="5">
    <source>
        <dbReference type="HAMAP-Rule" id="MF_00472"/>
    </source>
</evidence>
<evidence type="ECO:0000256" key="1">
    <source>
        <dbReference type="ARBA" id="ARBA00022603"/>
    </source>
</evidence>
<dbReference type="HAMAP" id="MF_00472">
    <property type="entry name" value="UbiG"/>
    <property type="match status" value="1"/>
</dbReference>
<evidence type="ECO:0000313" key="7">
    <source>
        <dbReference type="Proteomes" id="UP000253083"/>
    </source>
</evidence>
<comment type="caution">
    <text evidence="6">The sequence shown here is derived from an EMBL/GenBank/DDBJ whole genome shotgun (WGS) entry which is preliminary data.</text>
</comment>
<feature type="binding site" evidence="5">
    <location>
        <position position="43"/>
    </location>
    <ligand>
        <name>S-adenosyl-L-methionine</name>
        <dbReference type="ChEBI" id="CHEBI:59789"/>
    </ligand>
</feature>
<dbReference type="InterPro" id="IPR010233">
    <property type="entry name" value="UbiG_MeTrfase"/>
</dbReference>
<dbReference type="OrthoDB" id="9801538at2"/>
<comment type="catalytic activity">
    <reaction evidence="5">
        <text>a 3-demethylubiquinol + S-adenosyl-L-methionine = a ubiquinol + S-adenosyl-L-homocysteine + H(+)</text>
        <dbReference type="Rhea" id="RHEA:44380"/>
        <dbReference type="Rhea" id="RHEA-COMP:9566"/>
        <dbReference type="Rhea" id="RHEA-COMP:10914"/>
        <dbReference type="ChEBI" id="CHEBI:15378"/>
        <dbReference type="ChEBI" id="CHEBI:17976"/>
        <dbReference type="ChEBI" id="CHEBI:57856"/>
        <dbReference type="ChEBI" id="CHEBI:59789"/>
        <dbReference type="ChEBI" id="CHEBI:84422"/>
        <dbReference type="EC" id="2.1.1.64"/>
    </reaction>
</comment>